<name>A0A2S7XV36_9GAMM</name>
<evidence type="ECO:0000313" key="1">
    <source>
        <dbReference type="EMBL" id="PQJ95784.1"/>
    </source>
</evidence>
<dbReference type="Proteomes" id="UP000239936">
    <property type="component" value="Unassembled WGS sequence"/>
</dbReference>
<sequence length="71" mass="8387">MKERGATKQEVIETVNSGERFPAKFDRIGFRRNFPYASVWRNREFATKQIEVFAVEEQGDRVVITVIVKYF</sequence>
<evidence type="ECO:0008006" key="4">
    <source>
        <dbReference type="Google" id="ProtNLM"/>
    </source>
</evidence>
<dbReference type="EMBL" id="PPGH01000007">
    <property type="protein sequence ID" value="PQJ97619.1"/>
    <property type="molecule type" value="Genomic_DNA"/>
</dbReference>
<dbReference type="AlphaFoldDB" id="A0A2S7XV36"/>
<protein>
    <recommendedName>
        <fullName evidence="4">DUF4258 domain-containing protein</fullName>
    </recommendedName>
</protein>
<reference evidence="2 3" key="1">
    <citation type="submission" date="2018-01" db="EMBL/GenBank/DDBJ databases">
        <title>The complete genome sequence of Chromatium okenii LaCa, a purple sulfur bacterium with a turbulent life.</title>
        <authorList>
            <person name="Luedin S.M."/>
            <person name="Liechti N."/>
            <person name="Storelli N."/>
            <person name="Danza F."/>
            <person name="Wittwer M."/>
            <person name="Pothier J.F."/>
            <person name="Tonolla M.A."/>
        </authorList>
    </citation>
    <scope>NUCLEOTIDE SEQUENCE [LARGE SCALE GENOMIC DNA]</scope>
    <source>
        <strain evidence="2 3">LaCa</strain>
    </source>
</reference>
<organism evidence="2 3">
    <name type="scientific">Chromatium okenii</name>
    <dbReference type="NCBI Taxonomy" id="61644"/>
    <lineage>
        <taxon>Bacteria</taxon>
        <taxon>Pseudomonadati</taxon>
        <taxon>Pseudomonadota</taxon>
        <taxon>Gammaproteobacteria</taxon>
        <taxon>Chromatiales</taxon>
        <taxon>Chromatiaceae</taxon>
        <taxon>Chromatium</taxon>
    </lineage>
</organism>
<accession>A0A2S7XV36</accession>
<comment type="caution">
    <text evidence="2">The sequence shown here is derived from an EMBL/GenBank/DDBJ whole genome shotgun (WGS) entry which is preliminary data.</text>
</comment>
<proteinExistence type="predicted"/>
<evidence type="ECO:0000313" key="3">
    <source>
        <dbReference type="Proteomes" id="UP000239936"/>
    </source>
</evidence>
<keyword evidence="3" id="KW-1185">Reference proteome</keyword>
<dbReference type="EMBL" id="PPGH01000037">
    <property type="protein sequence ID" value="PQJ95784.1"/>
    <property type="molecule type" value="Genomic_DNA"/>
</dbReference>
<gene>
    <name evidence="2" type="ORF">CXB77_00570</name>
    <name evidence="1" type="ORF">CXB77_14300</name>
</gene>
<evidence type="ECO:0000313" key="2">
    <source>
        <dbReference type="EMBL" id="PQJ97619.1"/>
    </source>
</evidence>